<protein>
    <recommendedName>
        <fullName evidence="3">DNA polymerase I</fullName>
        <ecNumber evidence="2">2.7.7.7</ecNumber>
    </recommendedName>
</protein>
<evidence type="ECO:0000256" key="5">
    <source>
        <dbReference type="ARBA" id="ARBA00049244"/>
    </source>
</evidence>
<dbReference type="InterPro" id="IPR036397">
    <property type="entry name" value="RNaseH_sf"/>
</dbReference>
<feature type="domain" description="DNA-directed DNA polymerase family A palm" evidence="7">
    <location>
        <begin position="373"/>
        <end position="615"/>
    </location>
</feature>
<evidence type="ECO:0000259" key="6">
    <source>
        <dbReference type="SMART" id="SM00474"/>
    </source>
</evidence>
<keyword evidence="4" id="KW-0235">DNA replication</keyword>
<evidence type="ECO:0000256" key="2">
    <source>
        <dbReference type="ARBA" id="ARBA00012417"/>
    </source>
</evidence>
<dbReference type="GO" id="GO:0006302">
    <property type="term" value="P:double-strand break repair"/>
    <property type="evidence" value="ECO:0007669"/>
    <property type="project" value="TreeGrafter"/>
</dbReference>
<dbReference type="GO" id="GO:0008408">
    <property type="term" value="F:3'-5' exonuclease activity"/>
    <property type="evidence" value="ECO:0007669"/>
    <property type="project" value="InterPro"/>
</dbReference>
<dbReference type="SMART" id="SM00482">
    <property type="entry name" value="POLAc"/>
    <property type="match status" value="1"/>
</dbReference>
<sequence length="661" mass="75225">MVIHTRQLSLLTRLEPKVALDPGIVLISHPQWPHALNDWSQSQQFGFDIETYAEDDALDPWKGKLRLIQICLPDGRVIVADFGGWGEDKSKRLAQYAEFLSILKERLEHPKVIVIGHNIKFDALWMRVKFGIKAIALRDTMIMSQLKWTGISNYQHSLLHVAKRVLGVNLDKSLQKSDFGWELTNDQLNYAAADARASFECYQILDEQLVEEGLDKQLRVECGAIPAFIDMEFRGFPVDKKHLDNVLTSFQSIEDEVLKDFKAIFPTVNPASSQEVKEALNDKYKVTLESTSVNELSLHSDHAPVRALLNWRSLRIYINYLQSLQKGWQDGAVRGKYRTLAPRGFGRSICAKPNLQQPPNFMVEDLAHYELPHLRSVFRAPPGYQLIVADLSQAHSRIAAQASADPVLIKGYRKGFDIHCITAQNLAKIQKLGEMWTAENIGKWRKDKAHPNYEKAKLLRAVSKKVFYGSLNSQGWRTLQKTARADAGIQMSDQEAKDAIQAWRTTYQVLYQYQSQIQQEAQKQVYSFPGVQESFGKVRGLSGRRIFLPLVPSFLDRKKSEVKITDAVSFVWTSTEADIIKLALNGIWNEFQAHPEWDAHICNCVHDEIDCVIKDSYALQGAKAVLKWMNAAMKLFITDIPVDEPGSTPEQMLCKCWSEKK</sequence>
<dbReference type="EC" id="2.7.7.7" evidence="2"/>
<dbReference type="GO" id="GO:0003677">
    <property type="term" value="F:DNA binding"/>
    <property type="evidence" value="ECO:0007669"/>
    <property type="project" value="InterPro"/>
</dbReference>
<name>A0A6B3NBT9_9CYAN</name>
<dbReference type="Gene3D" id="3.30.420.10">
    <property type="entry name" value="Ribonuclease H-like superfamily/Ribonuclease H"/>
    <property type="match status" value="1"/>
</dbReference>
<dbReference type="PANTHER" id="PTHR10133">
    <property type="entry name" value="DNA POLYMERASE I"/>
    <property type="match status" value="1"/>
</dbReference>
<dbReference type="SUPFAM" id="SSF56672">
    <property type="entry name" value="DNA/RNA polymerases"/>
    <property type="match status" value="1"/>
</dbReference>
<dbReference type="GO" id="GO:0006261">
    <property type="term" value="P:DNA-templated DNA replication"/>
    <property type="evidence" value="ECO:0007669"/>
    <property type="project" value="InterPro"/>
</dbReference>
<comment type="catalytic activity">
    <reaction evidence="5">
        <text>DNA(n) + a 2'-deoxyribonucleoside 5'-triphosphate = DNA(n+1) + diphosphate</text>
        <dbReference type="Rhea" id="RHEA:22508"/>
        <dbReference type="Rhea" id="RHEA-COMP:17339"/>
        <dbReference type="Rhea" id="RHEA-COMP:17340"/>
        <dbReference type="ChEBI" id="CHEBI:33019"/>
        <dbReference type="ChEBI" id="CHEBI:61560"/>
        <dbReference type="ChEBI" id="CHEBI:173112"/>
        <dbReference type="EC" id="2.7.7.7"/>
    </reaction>
</comment>
<evidence type="ECO:0000256" key="1">
    <source>
        <dbReference type="ARBA" id="ARBA00007705"/>
    </source>
</evidence>
<comment type="similarity">
    <text evidence="1">Belongs to the DNA polymerase type-A family.</text>
</comment>
<feature type="domain" description="3'-5' exonuclease" evidence="6">
    <location>
        <begin position="24"/>
        <end position="210"/>
    </location>
</feature>
<dbReference type="InterPro" id="IPR012337">
    <property type="entry name" value="RNaseH-like_sf"/>
</dbReference>
<dbReference type="GO" id="GO:0003887">
    <property type="term" value="F:DNA-directed DNA polymerase activity"/>
    <property type="evidence" value="ECO:0007669"/>
    <property type="project" value="UniProtKB-EC"/>
</dbReference>
<dbReference type="InterPro" id="IPR002562">
    <property type="entry name" value="3'-5'_exonuclease_dom"/>
</dbReference>
<dbReference type="InterPro" id="IPR043502">
    <property type="entry name" value="DNA/RNA_pol_sf"/>
</dbReference>
<accession>A0A6B3NBT9</accession>
<evidence type="ECO:0000259" key="7">
    <source>
        <dbReference type="SMART" id="SM00482"/>
    </source>
</evidence>
<evidence type="ECO:0000313" key="8">
    <source>
        <dbReference type="EMBL" id="NER28385.1"/>
    </source>
</evidence>
<dbReference type="PANTHER" id="PTHR10133:SF27">
    <property type="entry name" value="DNA POLYMERASE NU"/>
    <property type="match status" value="1"/>
</dbReference>
<reference evidence="8" key="1">
    <citation type="submission" date="2019-11" db="EMBL/GenBank/DDBJ databases">
        <title>Genomic insights into an expanded diversity of filamentous marine cyanobacteria reveals the extraordinary biosynthetic potential of Moorea and Okeania.</title>
        <authorList>
            <person name="Ferreira Leao T."/>
            <person name="Wang M."/>
            <person name="Moss N."/>
            <person name="Da Silva R."/>
            <person name="Sanders J."/>
            <person name="Nurk S."/>
            <person name="Gurevich A."/>
            <person name="Humphrey G."/>
            <person name="Reher R."/>
            <person name="Zhu Q."/>
            <person name="Belda-Ferre P."/>
            <person name="Glukhov E."/>
            <person name="Rex R."/>
            <person name="Dorrestein P.C."/>
            <person name="Knight R."/>
            <person name="Pevzner P."/>
            <person name="Gerwick W.H."/>
            <person name="Gerwick L."/>
        </authorList>
    </citation>
    <scope>NUCLEOTIDE SEQUENCE</scope>
    <source>
        <strain evidence="8">SIO1C4</strain>
    </source>
</reference>
<dbReference type="InterPro" id="IPR001098">
    <property type="entry name" value="DNA-dir_DNA_pol_A_palm_dom"/>
</dbReference>
<comment type="caution">
    <text evidence="8">The sequence shown here is derived from an EMBL/GenBank/DDBJ whole genome shotgun (WGS) entry which is preliminary data.</text>
</comment>
<dbReference type="Pfam" id="PF00476">
    <property type="entry name" value="DNA_pol_A"/>
    <property type="match status" value="1"/>
</dbReference>
<evidence type="ECO:0000256" key="3">
    <source>
        <dbReference type="ARBA" id="ARBA00020311"/>
    </source>
</evidence>
<dbReference type="EMBL" id="JAAHFQ010000206">
    <property type="protein sequence ID" value="NER28385.1"/>
    <property type="molecule type" value="Genomic_DNA"/>
</dbReference>
<gene>
    <name evidence="8" type="ORF">F6J89_12310</name>
</gene>
<dbReference type="Gene3D" id="1.10.150.20">
    <property type="entry name" value="5' to 3' exonuclease, C-terminal subdomain"/>
    <property type="match status" value="1"/>
</dbReference>
<dbReference type="SMART" id="SM00474">
    <property type="entry name" value="35EXOc"/>
    <property type="match status" value="1"/>
</dbReference>
<dbReference type="InterPro" id="IPR002298">
    <property type="entry name" value="DNA_polymerase_A"/>
</dbReference>
<dbReference type="Gene3D" id="3.30.70.370">
    <property type="match status" value="1"/>
</dbReference>
<organism evidence="8">
    <name type="scientific">Symploca sp. SIO1C4</name>
    <dbReference type="NCBI Taxonomy" id="2607765"/>
    <lineage>
        <taxon>Bacteria</taxon>
        <taxon>Bacillati</taxon>
        <taxon>Cyanobacteriota</taxon>
        <taxon>Cyanophyceae</taxon>
        <taxon>Coleofasciculales</taxon>
        <taxon>Coleofasciculaceae</taxon>
        <taxon>Symploca</taxon>
    </lineage>
</organism>
<dbReference type="AlphaFoldDB" id="A0A6B3NBT9"/>
<evidence type="ECO:0000256" key="4">
    <source>
        <dbReference type="ARBA" id="ARBA00022705"/>
    </source>
</evidence>
<dbReference type="Pfam" id="PF01612">
    <property type="entry name" value="DNA_pol_A_exo1"/>
    <property type="match status" value="1"/>
</dbReference>
<dbReference type="SUPFAM" id="SSF53098">
    <property type="entry name" value="Ribonuclease H-like"/>
    <property type="match status" value="1"/>
</dbReference>
<proteinExistence type="inferred from homology"/>